<feature type="chain" id="PRO_5047539585" evidence="4">
    <location>
        <begin position="34"/>
        <end position="563"/>
    </location>
</feature>
<comment type="similarity">
    <text evidence="1">Belongs to the AB hydrolase superfamily.</text>
</comment>
<dbReference type="SUPFAM" id="SSF53474">
    <property type="entry name" value="alpha/beta-Hydrolases"/>
    <property type="match status" value="1"/>
</dbReference>
<dbReference type="Gene3D" id="2.60.120.260">
    <property type="entry name" value="Galactose-binding domain-like"/>
    <property type="match status" value="1"/>
</dbReference>
<evidence type="ECO:0000256" key="2">
    <source>
        <dbReference type="ARBA" id="ARBA00022801"/>
    </source>
</evidence>
<keyword evidence="7" id="KW-1185">Reference proteome</keyword>
<feature type="signal peptide" evidence="4">
    <location>
        <begin position="1"/>
        <end position="33"/>
    </location>
</feature>
<feature type="region of interest" description="Disordered" evidence="3">
    <location>
        <begin position="542"/>
        <end position="563"/>
    </location>
</feature>
<feature type="domain" description="Xaa-Pro dipeptidyl-peptidase C-terminal" evidence="5">
    <location>
        <begin position="326"/>
        <end position="559"/>
    </location>
</feature>
<evidence type="ECO:0000313" key="6">
    <source>
        <dbReference type="EMBL" id="MFC4607714.1"/>
    </source>
</evidence>
<dbReference type="PANTHER" id="PTHR22946:SF9">
    <property type="entry name" value="POLYKETIDE TRANSFERASE AF380"/>
    <property type="match status" value="1"/>
</dbReference>
<dbReference type="InterPro" id="IPR008979">
    <property type="entry name" value="Galactose-bd-like_sf"/>
</dbReference>
<evidence type="ECO:0000256" key="1">
    <source>
        <dbReference type="ARBA" id="ARBA00008645"/>
    </source>
</evidence>
<reference evidence="7" key="1">
    <citation type="journal article" date="2019" name="Int. J. Syst. Evol. Microbiol.">
        <title>The Global Catalogue of Microorganisms (GCM) 10K type strain sequencing project: providing services to taxonomists for standard genome sequencing and annotation.</title>
        <authorList>
            <consortium name="The Broad Institute Genomics Platform"/>
            <consortium name="The Broad Institute Genome Sequencing Center for Infectious Disease"/>
            <person name="Wu L."/>
            <person name="Ma J."/>
        </authorList>
    </citation>
    <scope>NUCLEOTIDE SEQUENCE [LARGE SCALE GENOMIC DNA]</scope>
    <source>
        <strain evidence="7">CGMCC 4.7139</strain>
    </source>
</reference>
<sequence length="563" mass="59159">MKRTQRHGEHRARVRTSTAAVAAALALVGTVAAAPAAPASAARGAEHAAAQATAESSFRLADIPMTDGVVLRANVFTPAPGTPGADAHGRYPVIVQPASWGQNDLEYVLQGKKLAAGGYIVLTYTVRGFWLSGGEVDVAGPKDVADISSVIDWVLARTPADPQRIGMTGLSLGGGLTLMGAAADPRIKAVAAMSGWGDLVDSLYSGETRHLQAAAALTAVQAPTGRESAEFRRMLARLFADRDTPDVIRWARTRSPETYVDRINANGTAVFIASAWGDSIFNPSQITAFYRKLTGPKRIEMRPGDHATQEVTGLLGLDNATWASALRWFDEHLKGSGGTPRPPVELEVRPSGAHETYPTWQAVSSRTDRLRLGRADFFGTGELSGAGPGSSGAAGTGWRTTVVGGTNSGADGGITELSGLLDQVAKLPPIVVVPLLPRWAGAVWQSAPYSTTQHIRGAAGLHTTVTASMPEGTVIAYLYDVNSLGVGKLISHAPQSWTGRTPGQAFPLDISLFTTAYDVPAGHRLALVLDTKDPLYGGRSPLGSKVSFGSPEDDPSELVLPLR</sequence>
<keyword evidence="4" id="KW-0732">Signal</keyword>
<dbReference type="Gene3D" id="3.40.50.1820">
    <property type="entry name" value="alpha/beta hydrolase"/>
    <property type="match status" value="1"/>
</dbReference>
<dbReference type="InterPro" id="IPR000383">
    <property type="entry name" value="Xaa-Pro-like_dom"/>
</dbReference>
<dbReference type="EMBL" id="JBHSFE010000007">
    <property type="protein sequence ID" value="MFC4607714.1"/>
    <property type="molecule type" value="Genomic_DNA"/>
</dbReference>
<dbReference type="Proteomes" id="UP001595993">
    <property type="component" value="Unassembled WGS sequence"/>
</dbReference>
<dbReference type="Pfam" id="PF02129">
    <property type="entry name" value="Peptidase_S15"/>
    <property type="match status" value="1"/>
</dbReference>
<comment type="caution">
    <text evidence="6">The sequence shown here is derived from an EMBL/GenBank/DDBJ whole genome shotgun (WGS) entry which is preliminary data.</text>
</comment>
<dbReference type="GO" id="GO:0016787">
    <property type="term" value="F:hydrolase activity"/>
    <property type="evidence" value="ECO:0007669"/>
    <property type="project" value="UniProtKB-KW"/>
</dbReference>
<accession>A0ABV9G3K5</accession>
<protein>
    <submittedName>
        <fullName evidence="6">CocE/NonD family hydrolase</fullName>
    </submittedName>
</protein>
<gene>
    <name evidence="6" type="ORF">ACFO9E_07785</name>
</gene>
<keyword evidence="2 6" id="KW-0378">Hydrolase</keyword>
<dbReference type="InterPro" id="IPR050261">
    <property type="entry name" value="FrsA_esterase"/>
</dbReference>
<evidence type="ECO:0000313" key="7">
    <source>
        <dbReference type="Proteomes" id="UP001595993"/>
    </source>
</evidence>
<evidence type="ECO:0000256" key="3">
    <source>
        <dbReference type="SAM" id="MobiDB-lite"/>
    </source>
</evidence>
<proteinExistence type="inferred from homology"/>
<name>A0ABV9G3K5_9ACTN</name>
<dbReference type="InterPro" id="IPR013736">
    <property type="entry name" value="Xaa-Pro_dipept_C"/>
</dbReference>
<evidence type="ECO:0000256" key="4">
    <source>
        <dbReference type="SAM" id="SignalP"/>
    </source>
</evidence>
<dbReference type="SMART" id="SM00939">
    <property type="entry name" value="PepX_C"/>
    <property type="match status" value="1"/>
</dbReference>
<dbReference type="PANTHER" id="PTHR22946">
    <property type="entry name" value="DIENELACTONE HYDROLASE DOMAIN-CONTAINING PROTEIN-RELATED"/>
    <property type="match status" value="1"/>
</dbReference>
<evidence type="ECO:0000259" key="5">
    <source>
        <dbReference type="SMART" id="SM00939"/>
    </source>
</evidence>
<dbReference type="SUPFAM" id="SSF49785">
    <property type="entry name" value="Galactose-binding domain-like"/>
    <property type="match status" value="1"/>
</dbReference>
<dbReference type="Pfam" id="PF08530">
    <property type="entry name" value="PepX_C"/>
    <property type="match status" value="1"/>
</dbReference>
<organism evidence="6 7">
    <name type="scientific">Streptomyces maoxianensis</name>
    <dbReference type="NCBI Taxonomy" id="1459942"/>
    <lineage>
        <taxon>Bacteria</taxon>
        <taxon>Bacillati</taxon>
        <taxon>Actinomycetota</taxon>
        <taxon>Actinomycetes</taxon>
        <taxon>Kitasatosporales</taxon>
        <taxon>Streptomycetaceae</taxon>
        <taxon>Streptomyces</taxon>
    </lineage>
</organism>
<dbReference type="RefSeq" id="WP_381192742.1">
    <property type="nucleotide sequence ID" value="NZ_JBHSFE010000007.1"/>
</dbReference>
<dbReference type="InterPro" id="IPR029058">
    <property type="entry name" value="AB_hydrolase_fold"/>
</dbReference>